<dbReference type="EMBL" id="CAEZTG010000033">
    <property type="protein sequence ID" value="CAB4560243.1"/>
    <property type="molecule type" value="Genomic_DNA"/>
</dbReference>
<evidence type="ECO:0000256" key="1">
    <source>
        <dbReference type="ARBA" id="ARBA00010523"/>
    </source>
</evidence>
<name>A0A6J6DJ91_9ZZZZ</name>
<reference evidence="6" key="1">
    <citation type="submission" date="2020-05" db="EMBL/GenBank/DDBJ databases">
        <authorList>
            <person name="Chiriac C."/>
            <person name="Salcher M."/>
            <person name="Ghai R."/>
            <person name="Kavagutti S V."/>
        </authorList>
    </citation>
    <scope>NUCLEOTIDE SEQUENCE</scope>
</reference>
<dbReference type="GO" id="GO:0097367">
    <property type="term" value="F:carbohydrate derivative binding"/>
    <property type="evidence" value="ECO:0007669"/>
    <property type="project" value="InterPro"/>
</dbReference>
<dbReference type="GO" id="GO:0005975">
    <property type="term" value="P:carbohydrate metabolic process"/>
    <property type="evidence" value="ECO:0007669"/>
    <property type="project" value="InterPro"/>
</dbReference>
<dbReference type="PROSITE" id="PS51464">
    <property type="entry name" value="SIS"/>
    <property type="match status" value="1"/>
</dbReference>
<protein>
    <submittedName>
        <fullName evidence="6">Unannotated protein</fullName>
    </submittedName>
</protein>
<dbReference type="EMBL" id="CAEZVV010000030">
    <property type="protein sequence ID" value="CAB4641556.1"/>
    <property type="molecule type" value="Genomic_DNA"/>
</dbReference>
<proteinExistence type="inferred from homology"/>
<dbReference type="InterPro" id="IPR001347">
    <property type="entry name" value="SIS_dom"/>
</dbReference>
<dbReference type="EMBL" id="CAEZTR010000003">
    <property type="protein sequence ID" value="CAB4564272.1"/>
    <property type="molecule type" value="Genomic_DNA"/>
</dbReference>
<dbReference type="Gene3D" id="3.40.50.10490">
    <property type="entry name" value="Glucose-6-phosphate isomerase like protein, domain 1"/>
    <property type="match status" value="2"/>
</dbReference>
<dbReference type="SUPFAM" id="SSF53697">
    <property type="entry name" value="SIS domain"/>
    <property type="match status" value="1"/>
</dbReference>
<evidence type="ECO:0000256" key="2">
    <source>
        <dbReference type="ARBA" id="ARBA00023235"/>
    </source>
</evidence>
<evidence type="ECO:0000313" key="6">
    <source>
        <dbReference type="EMBL" id="CAB4564272.1"/>
    </source>
</evidence>
<evidence type="ECO:0000313" key="7">
    <source>
        <dbReference type="EMBL" id="CAB4641556.1"/>
    </source>
</evidence>
<feature type="domain" description="SIS" evidence="3">
    <location>
        <begin position="34"/>
        <end position="170"/>
    </location>
</feature>
<accession>A0A6J6DJ91</accession>
<evidence type="ECO:0000259" key="3">
    <source>
        <dbReference type="PROSITE" id="PS51464"/>
    </source>
</evidence>
<gene>
    <name evidence="4" type="ORF">UFOPK1495_01369</name>
    <name evidence="5" type="ORF">UFOPK1603_00509</name>
    <name evidence="6" type="ORF">UFOPK1711_00106</name>
    <name evidence="7" type="ORF">UFOPK2143_00699</name>
</gene>
<evidence type="ECO:0000313" key="4">
    <source>
        <dbReference type="EMBL" id="CAB4558843.1"/>
    </source>
</evidence>
<dbReference type="GO" id="GO:0004476">
    <property type="term" value="F:mannose-6-phosphate isomerase activity"/>
    <property type="evidence" value="ECO:0007669"/>
    <property type="project" value="InterPro"/>
</dbReference>
<comment type="similarity">
    <text evidence="1">Belongs to the PGI/PMI family.</text>
</comment>
<dbReference type="AlphaFoldDB" id="A0A6J6DJ91"/>
<dbReference type="EMBL" id="CAEZSU010000161">
    <property type="protein sequence ID" value="CAB4558843.1"/>
    <property type="molecule type" value="Genomic_DNA"/>
</dbReference>
<dbReference type="InterPro" id="IPR019490">
    <property type="entry name" value="Glu6P/Mann6P_isomerase_C"/>
</dbReference>
<evidence type="ECO:0000313" key="5">
    <source>
        <dbReference type="EMBL" id="CAB4560243.1"/>
    </source>
</evidence>
<dbReference type="GO" id="GO:0004347">
    <property type="term" value="F:glucose-6-phosphate isomerase activity"/>
    <property type="evidence" value="ECO:0007669"/>
    <property type="project" value="InterPro"/>
</dbReference>
<sequence>MILDSVGMFDAAAAFPEQLARALDVSRRAVDGAVLPQHEDIANIVLVGAGAAGQAGALVLEAVGPTIPVPIVVHRGYGVPNFVDESTLVVAISFDGETSETLEAAQDAFVDGATVVCVSGGGELQTWALANDLVHLPVMPDAPVERAAIGSLAVPVLVLLDRVGMYPGAEAWIDAAIAQATVRRNELITESNFARRLARQLGRAFPIIYGGNGPGGTAAEFWKAQFNQNAKVAAFSNQVPELTHDEIAGWGQDGDVTRQIFQVFMLRHDFEHPQVSSRLAAVEEVLVEVVGAVYVVEAAGDGLLAQLFDLELIGQFVSLHAAVEQSIDPGPVPIVSEIASRVGDS</sequence>
<organism evidence="6">
    <name type="scientific">freshwater metagenome</name>
    <dbReference type="NCBI Taxonomy" id="449393"/>
    <lineage>
        <taxon>unclassified sequences</taxon>
        <taxon>metagenomes</taxon>
        <taxon>ecological metagenomes</taxon>
    </lineage>
</organism>
<dbReference type="Pfam" id="PF10432">
    <property type="entry name" value="bact-PGI_C"/>
    <property type="match status" value="1"/>
</dbReference>
<dbReference type="InterPro" id="IPR046348">
    <property type="entry name" value="SIS_dom_sf"/>
</dbReference>
<dbReference type="GO" id="GO:1901135">
    <property type="term" value="P:carbohydrate derivative metabolic process"/>
    <property type="evidence" value="ECO:0007669"/>
    <property type="project" value="InterPro"/>
</dbReference>
<keyword evidence="2" id="KW-0413">Isomerase</keyword>